<proteinExistence type="predicted"/>
<feature type="region of interest" description="Disordered" evidence="1">
    <location>
        <begin position="340"/>
        <end position="463"/>
    </location>
</feature>
<keyword evidence="2" id="KW-0812">Transmembrane</keyword>
<reference evidence="3 4" key="1">
    <citation type="submission" date="2021-03" db="EMBL/GenBank/DDBJ databases">
        <title>Sequencing the genomes of 1000 actinobacteria strains.</title>
        <authorList>
            <person name="Klenk H.-P."/>
        </authorList>
    </citation>
    <scope>NUCLEOTIDE SEQUENCE [LARGE SCALE GENOMIC DNA]</scope>
    <source>
        <strain evidence="3 4">DSM 44506</strain>
    </source>
</reference>
<evidence type="ECO:0008006" key="5">
    <source>
        <dbReference type="Google" id="ProtNLM"/>
    </source>
</evidence>
<evidence type="ECO:0000256" key="2">
    <source>
        <dbReference type="SAM" id="Phobius"/>
    </source>
</evidence>
<dbReference type="Gene3D" id="1.10.287.110">
    <property type="entry name" value="DnaJ domain"/>
    <property type="match status" value="1"/>
</dbReference>
<dbReference type="InterPro" id="IPR036869">
    <property type="entry name" value="J_dom_sf"/>
</dbReference>
<sequence>MNAHYDFYESLGLDKNSSTSDLRASILETLEGLKRDEVPSHDARAQENSVALAVLGDDRVRAKYDARLADESAPRMGIPELRALATTGSFPDEQQAPTAAPAQGSPGQGSRGQGSHDDQATTVIPAAQPSPQDHSDEDAAGDTHAAEADSSAPHGQPAMPAQPYGRAADGPAPAMAQAPAQPRQQGAPSPQGSVAQLMDAVPGAAKALMFTLGGIAAFCLLITLVEMLLMLLDGFPTMGAGTGHILSLAVAVLLIPKVLRGNDSTAVIPLAGASIGLAALYLSYIVLDITLEVDGVVSTTSQVILMLAWIAAAVLTFLADTRAWLGGTYAAPAMPAAPRPQYGQYGAQQQDQPNQQPQFGAGAQQQSPQFGQSPYGAQQSPQFDQPRYGSDQQAQQSQQPQFGQSPYGQSQFGQPQFGAGAQQQSPQFGQSQYGQPFGDRPSFPGSDGPGSDGGADASDDSRA</sequence>
<evidence type="ECO:0000313" key="3">
    <source>
        <dbReference type="EMBL" id="MBP2333478.1"/>
    </source>
</evidence>
<name>A0ABS4UAD1_9CORY</name>
<evidence type="ECO:0000313" key="4">
    <source>
        <dbReference type="Proteomes" id="UP001519305"/>
    </source>
</evidence>
<dbReference type="EMBL" id="JAGINY010000001">
    <property type="protein sequence ID" value="MBP2333478.1"/>
    <property type="molecule type" value="Genomic_DNA"/>
</dbReference>
<feature type="region of interest" description="Disordered" evidence="1">
    <location>
        <begin position="91"/>
        <end position="194"/>
    </location>
</feature>
<organism evidence="3 4">
    <name type="scientific">Corynebacterium freneyi</name>
    <dbReference type="NCBI Taxonomy" id="134034"/>
    <lineage>
        <taxon>Bacteria</taxon>
        <taxon>Bacillati</taxon>
        <taxon>Actinomycetota</taxon>
        <taxon>Actinomycetes</taxon>
        <taxon>Mycobacteriales</taxon>
        <taxon>Corynebacteriaceae</taxon>
        <taxon>Corynebacterium</taxon>
    </lineage>
</organism>
<evidence type="ECO:0000256" key="1">
    <source>
        <dbReference type="SAM" id="MobiDB-lite"/>
    </source>
</evidence>
<feature type="transmembrane region" description="Helical" evidence="2">
    <location>
        <begin position="299"/>
        <end position="319"/>
    </location>
</feature>
<feature type="transmembrane region" description="Helical" evidence="2">
    <location>
        <begin position="238"/>
        <end position="255"/>
    </location>
</feature>
<feature type="transmembrane region" description="Helical" evidence="2">
    <location>
        <begin position="207"/>
        <end position="232"/>
    </location>
</feature>
<accession>A0ABS4UAD1</accession>
<protein>
    <recommendedName>
        <fullName evidence="5">J domain-containing protein</fullName>
    </recommendedName>
</protein>
<feature type="compositionally biased region" description="Low complexity" evidence="1">
    <location>
        <begin position="165"/>
        <end position="192"/>
    </location>
</feature>
<comment type="caution">
    <text evidence="3">The sequence shown here is derived from an EMBL/GenBank/DDBJ whole genome shotgun (WGS) entry which is preliminary data.</text>
</comment>
<feature type="compositionally biased region" description="Low complexity" evidence="1">
    <location>
        <begin position="392"/>
        <end position="446"/>
    </location>
</feature>
<feature type="compositionally biased region" description="Low complexity" evidence="1">
    <location>
        <begin position="340"/>
        <end position="374"/>
    </location>
</feature>
<keyword evidence="2" id="KW-1133">Transmembrane helix</keyword>
<keyword evidence="4" id="KW-1185">Reference proteome</keyword>
<keyword evidence="2" id="KW-0472">Membrane</keyword>
<dbReference type="RefSeq" id="WP_209654159.1">
    <property type="nucleotide sequence ID" value="NZ_CP047357.1"/>
</dbReference>
<dbReference type="Proteomes" id="UP001519305">
    <property type="component" value="Unassembled WGS sequence"/>
</dbReference>
<feature type="transmembrane region" description="Helical" evidence="2">
    <location>
        <begin position="267"/>
        <end position="287"/>
    </location>
</feature>
<gene>
    <name evidence="3" type="ORF">JOF33_002177</name>
</gene>